<evidence type="ECO:0000313" key="3">
    <source>
        <dbReference type="Proteomes" id="UP001151760"/>
    </source>
</evidence>
<protein>
    <submittedName>
        <fullName evidence="2">Uncharacterized protein</fullName>
    </submittedName>
</protein>
<keyword evidence="1" id="KW-0732">Signal</keyword>
<keyword evidence="3" id="KW-1185">Reference proteome</keyword>
<dbReference type="Proteomes" id="UP001151760">
    <property type="component" value="Unassembled WGS sequence"/>
</dbReference>
<evidence type="ECO:0000256" key="1">
    <source>
        <dbReference type="SAM" id="SignalP"/>
    </source>
</evidence>
<feature type="chain" id="PRO_5045315955" evidence="1">
    <location>
        <begin position="30"/>
        <end position="155"/>
    </location>
</feature>
<accession>A0ABQ5GMG9</accession>
<name>A0ABQ5GMG9_9ASTR</name>
<sequence>MKSTKRTPAATICVLFEALLQLGSEPTGGNPGFYESTLPPGPTIGSKPTSKAKSLKDPDLGCQLCKKEMQQFSISEPFDVPRFEYLVVPYGNGESLFRDLSGGSPKLKKQLLVLSFLLECLVSAGSTLEVILLADANFCCSTPVSTGSYPSYADA</sequence>
<organism evidence="2 3">
    <name type="scientific">Tanacetum coccineum</name>
    <dbReference type="NCBI Taxonomy" id="301880"/>
    <lineage>
        <taxon>Eukaryota</taxon>
        <taxon>Viridiplantae</taxon>
        <taxon>Streptophyta</taxon>
        <taxon>Embryophyta</taxon>
        <taxon>Tracheophyta</taxon>
        <taxon>Spermatophyta</taxon>
        <taxon>Magnoliopsida</taxon>
        <taxon>eudicotyledons</taxon>
        <taxon>Gunneridae</taxon>
        <taxon>Pentapetalae</taxon>
        <taxon>asterids</taxon>
        <taxon>campanulids</taxon>
        <taxon>Asterales</taxon>
        <taxon>Asteraceae</taxon>
        <taxon>Asteroideae</taxon>
        <taxon>Anthemideae</taxon>
        <taxon>Anthemidinae</taxon>
        <taxon>Tanacetum</taxon>
    </lineage>
</organism>
<reference evidence="2" key="1">
    <citation type="journal article" date="2022" name="Int. J. Mol. Sci.">
        <title>Draft Genome of Tanacetum Coccineum: Genomic Comparison of Closely Related Tanacetum-Family Plants.</title>
        <authorList>
            <person name="Yamashiro T."/>
            <person name="Shiraishi A."/>
            <person name="Nakayama K."/>
            <person name="Satake H."/>
        </authorList>
    </citation>
    <scope>NUCLEOTIDE SEQUENCE</scope>
</reference>
<evidence type="ECO:0000313" key="2">
    <source>
        <dbReference type="EMBL" id="GJT76399.1"/>
    </source>
</evidence>
<comment type="caution">
    <text evidence="2">The sequence shown here is derived from an EMBL/GenBank/DDBJ whole genome shotgun (WGS) entry which is preliminary data.</text>
</comment>
<dbReference type="EMBL" id="BQNB010018621">
    <property type="protein sequence ID" value="GJT76399.1"/>
    <property type="molecule type" value="Genomic_DNA"/>
</dbReference>
<feature type="signal peptide" evidence="1">
    <location>
        <begin position="1"/>
        <end position="29"/>
    </location>
</feature>
<gene>
    <name evidence="2" type="ORF">Tco_1043124</name>
</gene>
<reference evidence="2" key="2">
    <citation type="submission" date="2022-01" db="EMBL/GenBank/DDBJ databases">
        <authorList>
            <person name="Yamashiro T."/>
            <person name="Shiraishi A."/>
            <person name="Satake H."/>
            <person name="Nakayama K."/>
        </authorList>
    </citation>
    <scope>NUCLEOTIDE SEQUENCE</scope>
</reference>
<proteinExistence type="predicted"/>